<dbReference type="InterPro" id="IPR018649">
    <property type="entry name" value="SHOCT"/>
</dbReference>
<evidence type="ECO:0000256" key="1">
    <source>
        <dbReference type="SAM" id="MobiDB-lite"/>
    </source>
</evidence>
<accession>A0A7S3F5X4</accession>
<name>A0A7S3F5X4_9EUKA</name>
<organism evidence="3">
    <name type="scientific">Haptolina ericina</name>
    <dbReference type="NCBI Taxonomy" id="156174"/>
    <lineage>
        <taxon>Eukaryota</taxon>
        <taxon>Haptista</taxon>
        <taxon>Haptophyta</taxon>
        <taxon>Prymnesiophyceae</taxon>
        <taxon>Prymnesiales</taxon>
        <taxon>Prymnesiaceae</taxon>
        <taxon>Haptolina</taxon>
    </lineage>
</organism>
<dbReference type="Pfam" id="PF09851">
    <property type="entry name" value="SHOCT"/>
    <property type="match status" value="1"/>
</dbReference>
<proteinExistence type="predicted"/>
<sequence>MADSIGSIGESMATGATAHAEASKHRTDSKERQAQAKLDVTKQLMQDRKDDKREQREHELRMEQARSAAQAELLKAVMGSKQQPPAAQSASAAPEQPSPGTRIEKLKSLLNRGLISEEEFNSKKVSILAEC</sequence>
<feature type="region of interest" description="Disordered" evidence="1">
    <location>
        <begin position="1"/>
        <end position="101"/>
    </location>
</feature>
<evidence type="ECO:0000259" key="2">
    <source>
        <dbReference type="Pfam" id="PF09851"/>
    </source>
</evidence>
<dbReference type="AlphaFoldDB" id="A0A7S3F5X4"/>
<dbReference type="EMBL" id="HBHX01049403">
    <property type="protein sequence ID" value="CAE0128838.1"/>
    <property type="molecule type" value="Transcribed_RNA"/>
</dbReference>
<reference evidence="3" key="1">
    <citation type="submission" date="2021-01" db="EMBL/GenBank/DDBJ databases">
        <authorList>
            <person name="Corre E."/>
            <person name="Pelletier E."/>
            <person name="Niang G."/>
            <person name="Scheremetjew M."/>
            <person name="Finn R."/>
            <person name="Kale V."/>
            <person name="Holt S."/>
            <person name="Cochrane G."/>
            <person name="Meng A."/>
            <person name="Brown T."/>
            <person name="Cohen L."/>
        </authorList>
    </citation>
    <scope>NUCLEOTIDE SEQUENCE</scope>
    <source>
        <strain evidence="3">CCMP281</strain>
    </source>
</reference>
<feature type="compositionally biased region" description="Basic and acidic residues" evidence="1">
    <location>
        <begin position="45"/>
        <end position="64"/>
    </location>
</feature>
<feature type="domain" description="SHOCT" evidence="2">
    <location>
        <begin position="102"/>
        <end position="124"/>
    </location>
</feature>
<gene>
    <name evidence="3" type="ORF">HERI1096_LOCUS27319</name>
</gene>
<feature type="compositionally biased region" description="Basic and acidic residues" evidence="1">
    <location>
        <begin position="21"/>
        <end position="34"/>
    </location>
</feature>
<feature type="compositionally biased region" description="Low complexity" evidence="1">
    <location>
        <begin position="80"/>
        <end position="99"/>
    </location>
</feature>
<evidence type="ECO:0000313" key="3">
    <source>
        <dbReference type="EMBL" id="CAE0128838.1"/>
    </source>
</evidence>
<protein>
    <recommendedName>
        <fullName evidence="2">SHOCT domain-containing protein</fullName>
    </recommendedName>
</protein>